<gene>
    <name evidence="6" type="ORF">C8J24_0969</name>
</gene>
<dbReference type="Pfam" id="PF06114">
    <property type="entry name" value="Peptidase_M78"/>
    <property type="match status" value="1"/>
</dbReference>
<proteinExistence type="inferred from homology"/>
<protein>
    <submittedName>
        <fullName evidence="6">Xre family transcriptional regulator</fullName>
    </submittedName>
</protein>
<evidence type="ECO:0000256" key="3">
    <source>
        <dbReference type="ARBA" id="ARBA00023125"/>
    </source>
</evidence>
<keyword evidence="3" id="KW-0238">DNA-binding</keyword>
<evidence type="ECO:0000259" key="5">
    <source>
        <dbReference type="PROSITE" id="PS50943"/>
    </source>
</evidence>
<dbReference type="PIRSF" id="PIRSF019251">
    <property type="entry name" value="Rv0465c"/>
    <property type="match status" value="1"/>
</dbReference>
<evidence type="ECO:0000256" key="4">
    <source>
        <dbReference type="ARBA" id="ARBA00023163"/>
    </source>
</evidence>
<dbReference type="SUPFAM" id="SSF47413">
    <property type="entry name" value="lambda repressor-like DNA-binding domains"/>
    <property type="match status" value="1"/>
</dbReference>
<dbReference type="EMBL" id="PZZN01000001">
    <property type="protein sequence ID" value="PTM47570.1"/>
    <property type="molecule type" value="Genomic_DNA"/>
</dbReference>
<dbReference type="AlphaFoldDB" id="A0A2T4YUT1"/>
<dbReference type="Proteomes" id="UP000240996">
    <property type="component" value="Unassembled WGS sequence"/>
</dbReference>
<dbReference type="Pfam" id="PF13560">
    <property type="entry name" value="HTH_31"/>
    <property type="match status" value="1"/>
</dbReference>
<dbReference type="InterPro" id="IPR010982">
    <property type="entry name" value="Lambda_DNA-bd_dom_sf"/>
</dbReference>
<dbReference type="CDD" id="cd00093">
    <property type="entry name" value="HTH_XRE"/>
    <property type="match status" value="1"/>
</dbReference>
<sequence length="472" mass="51220">MFANYTRGMTTPPRRLFVGHRLRALRGTLGISQAAMAVRIGISVSYLSQIENGDRPVSEAVLVTLAREFPADWGSIDAADDTALLVATLEAVTDTSVAAPTLDESAIRRAVKHQPLLAQRLVAMHDAYRRAQEQLRALDDRLVAGSGAPGLLPWEDVRDWFHAAGNYVDTLDRRAEEIGETLGSDRITALEARLAARGVSVTISGALAAPLRDYDGATLRLDGSQPGETTLFSLAHQVARGEFADLIADIVAASDMASETARALLTAGLTNYAAGAIVMPYTRFRSEARSVRHDIDRLRRIFGTSFEQTCHRLSTLQRPGALGIPFFFCRVDMAGNITKRHSATRLQFARFGGACPLWIVHEAVAIPDRILTQLLETSDGIRYVSMAKGLVKPSETYTRPARRYAVALGCEEANASEFIYADALGTGGIATPIGASCRICLRPDCDQRAFPPAASEIRVDPNRRGAVPYEVV</sequence>
<evidence type="ECO:0000256" key="2">
    <source>
        <dbReference type="ARBA" id="ARBA00023015"/>
    </source>
</evidence>
<evidence type="ECO:0000256" key="1">
    <source>
        <dbReference type="ARBA" id="ARBA00007227"/>
    </source>
</evidence>
<accession>A0A2T4YUT1</accession>
<dbReference type="InterPro" id="IPR050807">
    <property type="entry name" value="TransReg_Diox_bact_type"/>
</dbReference>
<dbReference type="GO" id="GO:0005829">
    <property type="term" value="C:cytosol"/>
    <property type="evidence" value="ECO:0007669"/>
    <property type="project" value="TreeGrafter"/>
</dbReference>
<dbReference type="GO" id="GO:0003677">
    <property type="term" value="F:DNA binding"/>
    <property type="evidence" value="ECO:0007669"/>
    <property type="project" value="UniProtKB-KW"/>
</dbReference>
<dbReference type="InterPro" id="IPR001387">
    <property type="entry name" value="Cro/C1-type_HTH"/>
</dbReference>
<feature type="domain" description="HTH cro/C1-type" evidence="5">
    <location>
        <begin position="22"/>
        <end position="76"/>
    </location>
</feature>
<name>A0A2T4YUT1_9SPHN</name>
<keyword evidence="2" id="KW-0805">Transcription regulation</keyword>
<dbReference type="InterPro" id="IPR010359">
    <property type="entry name" value="IrrE_HExxH"/>
</dbReference>
<reference evidence="6 7" key="1">
    <citation type="submission" date="2018-04" db="EMBL/GenBank/DDBJ databases">
        <title>Genomic Encyclopedia of Type Strains, Phase III (KMG-III): the genomes of soil and plant-associated and newly described type strains.</title>
        <authorList>
            <person name="Whitman W."/>
        </authorList>
    </citation>
    <scope>NUCLEOTIDE SEQUENCE [LARGE SCALE GENOMIC DNA]</scope>
    <source>
        <strain evidence="6 7">NW12</strain>
    </source>
</reference>
<comment type="caution">
    <text evidence="6">The sequence shown here is derived from an EMBL/GenBank/DDBJ whole genome shotgun (WGS) entry which is preliminary data.</text>
</comment>
<evidence type="ECO:0000313" key="6">
    <source>
        <dbReference type="EMBL" id="PTM47570.1"/>
    </source>
</evidence>
<dbReference type="InterPro" id="IPR026281">
    <property type="entry name" value="HTH_RamB"/>
</dbReference>
<dbReference type="Gene3D" id="1.10.260.40">
    <property type="entry name" value="lambda repressor-like DNA-binding domains"/>
    <property type="match status" value="1"/>
</dbReference>
<keyword evidence="7" id="KW-1185">Reference proteome</keyword>
<dbReference type="InterPro" id="IPR018653">
    <property type="entry name" value="ScfR_C"/>
</dbReference>
<dbReference type="GO" id="GO:0003700">
    <property type="term" value="F:DNA-binding transcription factor activity"/>
    <property type="evidence" value="ECO:0007669"/>
    <property type="project" value="TreeGrafter"/>
</dbReference>
<dbReference type="Pfam" id="PF09856">
    <property type="entry name" value="ScfRs"/>
    <property type="match status" value="1"/>
</dbReference>
<dbReference type="PANTHER" id="PTHR46797:SF23">
    <property type="entry name" value="HTH-TYPE TRANSCRIPTIONAL REGULATOR SUTR"/>
    <property type="match status" value="1"/>
</dbReference>
<dbReference type="SMART" id="SM00530">
    <property type="entry name" value="HTH_XRE"/>
    <property type="match status" value="1"/>
</dbReference>
<comment type="similarity">
    <text evidence="1">Belongs to the short-chain fatty acyl-CoA assimilation regulator (ScfR) family.</text>
</comment>
<evidence type="ECO:0000313" key="7">
    <source>
        <dbReference type="Proteomes" id="UP000240996"/>
    </source>
</evidence>
<organism evidence="6 7">
    <name type="scientific">Sphingomonas aerolata</name>
    <dbReference type="NCBI Taxonomy" id="185951"/>
    <lineage>
        <taxon>Bacteria</taxon>
        <taxon>Pseudomonadati</taxon>
        <taxon>Pseudomonadota</taxon>
        <taxon>Alphaproteobacteria</taxon>
        <taxon>Sphingomonadales</taxon>
        <taxon>Sphingomonadaceae</taxon>
        <taxon>Sphingomonas</taxon>
    </lineage>
</organism>
<keyword evidence="4" id="KW-0804">Transcription</keyword>
<dbReference type="PANTHER" id="PTHR46797">
    <property type="entry name" value="HTH-TYPE TRANSCRIPTIONAL REGULATOR"/>
    <property type="match status" value="1"/>
</dbReference>
<dbReference type="PROSITE" id="PS50943">
    <property type="entry name" value="HTH_CROC1"/>
    <property type="match status" value="1"/>
</dbReference>